<sequence length="92" mass="10208">MDVFEAVGEFLLQCSGFLQYPLRCDRNVPYCNPQSLSGTDEDPPMTFQFLSELPYTRVETTTQGADPSAPLETEDSLPESEAPAAIQTPLYE</sequence>
<reference evidence="2 3" key="1">
    <citation type="submission" date="2024-09" db="EMBL/GenBank/DDBJ databases">
        <title>Rethinking Asexuality: The Enigmatic Case of Functional Sexual Genes in Lepraria (Stereocaulaceae).</title>
        <authorList>
            <person name="Doellman M."/>
            <person name="Sun Y."/>
            <person name="Barcenas-Pena A."/>
            <person name="Lumbsch H.T."/>
            <person name="Grewe F."/>
        </authorList>
    </citation>
    <scope>NUCLEOTIDE SEQUENCE [LARGE SCALE GENOMIC DNA]</scope>
    <source>
        <strain evidence="2 3">Grewe 0041</strain>
    </source>
</reference>
<dbReference type="Proteomes" id="UP001590951">
    <property type="component" value="Unassembled WGS sequence"/>
</dbReference>
<evidence type="ECO:0000256" key="1">
    <source>
        <dbReference type="SAM" id="MobiDB-lite"/>
    </source>
</evidence>
<evidence type="ECO:0000313" key="2">
    <source>
        <dbReference type="EMBL" id="KAL2055831.1"/>
    </source>
</evidence>
<accession>A0ABR4BG69</accession>
<proteinExistence type="predicted"/>
<gene>
    <name evidence="2" type="ORF">ABVK25_004075</name>
</gene>
<dbReference type="EMBL" id="JBHFEH010000010">
    <property type="protein sequence ID" value="KAL2055831.1"/>
    <property type="molecule type" value="Genomic_DNA"/>
</dbReference>
<comment type="caution">
    <text evidence="2">The sequence shown here is derived from an EMBL/GenBank/DDBJ whole genome shotgun (WGS) entry which is preliminary data.</text>
</comment>
<protein>
    <submittedName>
        <fullName evidence="2">Uncharacterized protein</fullName>
    </submittedName>
</protein>
<keyword evidence="3" id="KW-1185">Reference proteome</keyword>
<feature type="region of interest" description="Disordered" evidence="1">
    <location>
        <begin position="59"/>
        <end position="92"/>
    </location>
</feature>
<organism evidence="2 3">
    <name type="scientific">Lepraria finkii</name>
    <dbReference type="NCBI Taxonomy" id="1340010"/>
    <lineage>
        <taxon>Eukaryota</taxon>
        <taxon>Fungi</taxon>
        <taxon>Dikarya</taxon>
        <taxon>Ascomycota</taxon>
        <taxon>Pezizomycotina</taxon>
        <taxon>Lecanoromycetes</taxon>
        <taxon>OSLEUM clade</taxon>
        <taxon>Lecanoromycetidae</taxon>
        <taxon>Lecanorales</taxon>
        <taxon>Lecanorineae</taxon>
        <taxon>Stereocaulaceae</taxon>
        <taxon>Lepraria</taxon>
    </lineage>
</organism>
<name>A0ABR4BG69_9LECA</name>
<evidence type="ECO:0000313" key="3">
    <source>
        <dbReference type="Proteomes" id="UP001590951"/>
    </source>
</evidence>